<reference evidence="1 2" key="1">
    <citation type="journal article" date="2017" name="Genome Biol. Evol.">
        <title>Comparative Genomic Analysis Identifies a Campylobacter Clade Deficient in Selenium Metabolism.</title>
        <authorList>
            <person name="Miller W.G."/>
            <person name="Yee E."/>
            <person name="Lopes B.S."/>
            <person name="Chapman M.H."/>
            <person name="Huynh S."/>
            <person name="Bono J.L."/>
            <person name="Parker C.T."/>
            <person name="Strachan N.J.C."/>
            <person name="Forbes K.J."/>
        </authorList>
    </citation>
    <scope>NUCLEOTIDE SEQUENCE [LARGE SCALE GENOMIC DNA]</scope>
    <source>
        <strain evidence="1 2">RM8964</strain>
    </source>
</reference>
<gene>
    <name evidence="1" type="ORF">CVIC8964_1196</name>
</gene>
<dbReference type="Proteomes" id="UP000194265">
    <property type="component" value="Chromosome"/>
</dbReference>
<protein>
    <recommendedName>
        <fullName evidence="3">DUF3971 domain protein</fullName>
    </recommendedName>
</protein>
<evidence type="ECO:0008006" key="3">
    <source>
        <dbReference type="Google" id="ProtNLM"/>
    </source>
</evidence>
<sequence>MRVLYWILGGLALFVAIVYALLFSSVGNSILKPYIEKIASQKSSMNIKLDEFRLAISHLDITVSVNDALKARVYGNYSLFTQELDLNYTASSSDLSSFGVDIKDDINLKGKIVGKLKNFIADGSGKIVGSNLRFATRIANFTPLELKLDAKSLELAQISAIATGKSYIKGKMNIIADITSKDLSYSGNATLNIPNAIVNNELVAADYGIALPQNFTIKANSNLNLNGRTAKAKSVITTPVGVIAALNSIYNIDEKTLNSDLNLNIPNLTKLEPIIGQKLYGEITAKANAKLVGSNLEFLDADISGLGGMITAKMANNEIKAQIKKIKLNELLKLVAMPAIANGNINGNATITALNDSSKRVGDINIDINGGVFNANELNKMIGSNITKNFTFNSDIKANLKGDNAKLNANLKSEILNIDNLNANYNLTQKTANAKAYALVPDLAKLGAISGAKMNGQIALNADIAADLNNQKMPLKNANIDIKAMDGIISANIDSGKLKAKIQNILAQNLFLMIGQKPLLSGKLNGELNLDSIDIANLNGKGQIKLENGVLNSANLKELTGKNFPQNTTLNAHIKPTFTNSTVHFATTIDSNLATVDKFDGSYDINKNSLEAIYSANVPDLNRLEFLTGMKLNGSLNPSGKISINENINATLNSDFIGSKLKIDIVDNKANLTLPSFEITNLLEFLDFEPFYEGKATLNANYNLNNSKGDFKADIANGQLSKNGLTNLISATIQKDITNEVYKDGYLKGIIDKNLINFDAQLSSQRSDINITSASLDTTTKAINIPIKANIEKTDIDVVIGGTSSDPKYTISSNYLKDKLSKEIDRGLNKLFKGDENKSKDTKELINGLQNLFTR</sequence>
<evidence type="ECO:0000313" key="2">
    <source>
        <dbReference type="Proteomes" id="UP000194265"/>
    </source>
</evidence>
<dbReference type="AlphaFoldDB" id="A0A1X9T2G8"/>
<evidence type="ECO:0000313" key="1">
    <source>
        <dbReference type="EMBL" id="ARR02589.1"/>
    </source>
</evidence>
<accession>A0A1X9T2G8</accession>
<dbReference type="STRING" id="1660074.CVIC8964_1196"/>
<dbReference type="RefSeq" id="WP_086333875.1">
    <property type="nucleotide sequence ID" value="NZ_CP018791.1"/>
</dbReference>
<dbReference type="OrthoDB" id="5341790at2"/>
<name>A0A1X9T2G8_9BACT</name>
<proteinExistence type="predicted"/>
<dbReference type="EMBL" id="CP018791">
    <property type="protein sequence ID" value="ARR02589.1"/>
    <property type="molecule type" value="Genomic_DNA"/>
</dbReference>
<organism evidence="1 2">
    <name type="scientific">Campylobacter vicugnae</name>
    <dbReference type="NCBI Taxonomy" id="1660076"/>
    <lineage>
        <taxon>Bacteria</taxon>
        <taxon>Pseudomonadati</taxon>
        <taxon>Campylobacterota</taxon>
        <taxon>Epsilonproteobacteria</taxon>
        <taxon>Campylobacterales</taxon>
        <taxon>Campylobacteraceae</taxon>
        <taxon>Campylobacter</taxon>
    </lineage>
</organism>